<gene>
    <name evidence="3" type="ORF">KL86DYS1_30179</name>
</gene>
<dbReference type="GO" id="GO:0008897">
    <property type="term" value="F:holo-[acyl-carrier-protein] synthase activity"/>
    <property type="evidence" value="ECO:0007669"/>
    <property type="project" value="InterPro"/>
</dbReference>
<dbReference type="SUPFAM" id="SSF56214">
    <property type="entry name" value="4'-phosphopantetheinyl transferase"/>
    <property type="match status" value="2"/>
</dbReference>
<dbReference type="AlphaFoldDB" id="A0A212JRI3"/>
<organism evidence="3">
    <name type="scientific">uncultured Dysgonomonas sp</name>
    <dbReference type="NCBI Taxonomy" id="206096"/>
    <lineage>
        <taxon>Bacteria</taxon>
        <taxon>Pseudomonadati</taxon>
        <taxon>Bacteroidota</taxon>
        <taxon>Bacteroidia</taxon>
        <taxon>Bacteroidales</taxon>
        <taxon>Dysgonomonadaceae</taxon>
        <taxon>Dysgonomonas</taxon>
        <taxon>environmental samples</taxon>
    </lineage>
</organism>
<dbReference type="Gene3D" id="3.90.470.20">
    <property type="entry name" value="4'-phosphopantetheinyl transferase domain"/>
    <property type="match status" value="1"/>
</dbReference>
<keyword evidence="1" id="KW-0808">Transferase</keyword>
<accession>A0A212JRI3</accession>
<proteinExistence type="predicted"/>
<evidence type="ECO:0000256" key="1">
    <source>
        <dbReference type="ARBA" id="ARBA00022679"/>
    </source>
</evidence>
<dbReference type="InterPro" id="IPR008278">
    <property type="entry name" value="4-PPantetheinyl_Trfase_dom"/>
</dbReference>
<dbReference type="Pfam" id="PF01648">
    <property type="entry name" value="ACPS"/>
    <property type="match status" value="1"/>
</dbReference>
<name>A0A212JRI3_9BACT</name>
<dbReference type="RefSeq" id="WP_296941913.1">
    <property type="nucleotide sequence ID" value="NZ_LT599032.1"/>
</dbReference>
<sequence>MLYYKEYITAATLIGVWKIEETREELLSALSHHNWVENIYSIKSESRVLEILSARLLIKELAGEEKQVYYNPSGKPYLTDKSFHISVSHTKKFVAVAINREKPIGLDIEQISDKIMRVQNRVIGKGEYIDKDNELAHLLLHWSAKEAMFKFLDADSIDFREHLFVGQFIPGQKGIFEASEYRTGSGHQFTAYYKVEPDFVMVCLEEQN</sequence>
<protein>
    <recommendedName>
        <fullName evidence="2">4'-phosphopantetheinyl transferase domain-containing protein</fullName>
    </recommendedName>
</protein>
<feature type="domain" description="4'-phosphopantetheinyl transferase" evidence="2">
    <location>
        <begin position="103"/>
        <end position="160"/>
    </location>
</feature>
<dbReference type="EMBL" id="FLUM01000003">
    <property type="protein sequence ID" value="SBW02073.1"/>
    <property type="molecule type" value="Genomic_DNA"/>
</dbReference>
<dbReference type="GO" id="GO:0000287">
    <property type="term" value="F:magnesium ion binding"/>
    <property type="evidence" value="ECO:0007669"/>
    <property type="project" value="InterPro"/>
</dbReference>
<evidence type="ECO:0000259" key="2">
    <source>
        <dbReference type="Pfam" id="PF01648"/>
    </source>
</evidence>
<evidence type="ECO:0000313" key="3">
    <source>
        <dbReference type="EMBL" id="SBW02073.1"/>
    </source>
</evidence>
<reference evidence="3" key="1">
    <citation type="submission" date="2016-04" db="EMBL/GenBank/DDBJ databases">
        <authorList>
            <person name="Evans L.H."/>
            <person name="Alamgir A."/>
            <person name="Owens N."/>
            <person name="Weber N.D."/>
            <person name="Virtaneva K."/>
            <person name="Barbian K."/>
            <person name="Babar A."/>
            <person name="Rosenke K."/>
        </authorList>
    </citation>
    <scope>NUCLEOTIDE SEQUENCE</scope>
    <source>
        <strain evidence="3">86-1</strain>
    </source>
</reference>
<dbReference type="InterPro" id="IPR037143">
    <property type="entry name" value="4-PPantetheinyl_Trfase_dom_sf"/>
</dbReference>